<dbReference type="AlphaFoldDB" id="A0AAD3S2Z3"/>
<feature type="region of interest" description="Disordered" evidence="1">
    <location>
        <begin position="178"/>
        <end position="239"/>
    </location>
</feature>
<accession>A0AAD3S2Z3</accession>
<keyword evidence="4" id="KW-1185">Reference proteome</keyword>
<name>A0AAD3S2Z3_NEPGR</name>
<gene>
    <name evidence="3" type="ORF">Nepgr_005322</name>
</gene>
<feature type="transmembrane region" description="Helical" evidence="2">
    <location>
        <begin position="85"/>
        <end position="115"/>
    </location>
</feature>
<evidence type="ECO:0000313" key="4">
    <source>
        <dbReference type="Proteomes" id="UP001279734"/>
    </source>
</evidence>
<comment type="caution">
    <text evidence="3">The sequence shown here is derived from an EMBL/GenBank/DDBJ whole genome shotgun (WGS) entry which is preliminary data.</text>
</comment>
<feature type="transmembrane region" description="Helical" evidence="2">
    <location>
        <begin position="135"/>
        <end position="154"/>
    </location>
</feature>
<keyword evidence="2" id="KW-0812">Transmembrane</keyword>
<organism evidence="3 4">
    <name type="scientific">Nepenthes gracilis</name>
    <name type="common">Slender pitcher plant</name>
    <dbReference type="NCBI Taxonomy" id="150966"/>
    <lineage>
        <taxon>Eukaryota</taxon>
        <taxon>Viridiplantae</taxon>
        <taxon>Streptophyta</taxon>
        <taxon>Embryophyta</taxon>
        <taxon>Tracheophyta</taxon>
        <taxon>Spermatophyta</taxon>
        <taxon>Magnoliopsida</taxon>
        <taxon>eudicotyledons</taxon>
        <taxon>Gunneridae</taxon>
        <taxon>Pentapetalae</taxon>
        <taxon>Caryophyllales</taxon>
        <taxon>Nepenthaceae</taxon>
        <taxon>Nepenthes</taxon>
    </lineage>
</organism>
<dbReference type="EMBL" id="BSYO01000004">
    <property type="protein sequence ID" value="GMH03483.1"/>
    <property type="molecule type" value="Genomic_DNA"/>
</dbReference>
<dbReference type="Proteomes" id="UP001279734">
    <property type="component" value="Unassembled WGS sequence"/>
</dbReference>
<sequence length="239" mass="26626">MPVVIVGFILPLLARCYGPSFEILCWLCILLCFGHAADLVASLYVHRLFFDPHVFRVLEIFSCEAQFILADGKYLKLPIHLFREWMLAMLIFYFAVVECLGAAAMWTLSWVWVLLWLSLAVDCIDDDVQPSTKLMLEWLFLYLVSGCCALAWACEWRAGLAADGSLVALDSGYQPTPKPAAANAKNCRQQKDPQDSTSSRVECICSTSPAPTPAPAPNQQHLHRPGNLGRSADNTRSME</sequence>
<evidence type="ECO:0000256" key="1">
    <source>
        <dbReference type="SAM" id="MobiDB-lite"/>
    </source>
</evidence>
<keyword evidence="2" id="KW-1133">Transmembrane helix</keyword>
<protein>
    <submittedName>
        <fullName evidence="3">Uncharacterized protein</fullName>
    </submittedName>
</protein>
<keyword evidence="2" id="KW-0472">Membrane</keyword>
<proteinExistence type="predicted"/>
<reference evidence="3" key="1">
    <citation type="submission" date="2023-05" db="EMBL/GenBank/DDBJ databases">
        <title>Nepenthes gracilis genome sequencing.</title>
        <authorList>
            <person name="Fukushima K."/>
        </authorList>
    </citation>
    <scope>NUCLEOTIDE SEQUENCE</scope>
    <source>
        <strain evidence="3">SING2019-196</strain>
    </source>
</reference>
<feature type="transmembrane region" description="Helical" evidence="2">
    <location>
        <begin position="24"/>
        <end position="46"/>
    </location>
</feature>
<evidence type="ECO:0000313" key="3">
    <source>
        <dbReference type="EMBL" id="GMH03483.1"/>
    </source>
</evidence>
<evidence type="ECO:0000256" key="2">
    <source>
        <dbReference type="SAM" id="Phobius"/>
    </source>
</evidence>